<reference evidence="1 2" key="1">
    <citation type="submission" date="2023-03" db="EMBL/GenBank/DDBJ databases">
        <title>Draft assemblies of triclosan tolerant bacteria isolated from returned activated sludge.</title>
        <authorList>
            <person name="Van Hamelsveld S."/>
        </authorList>
    </citation>
    <scope>NUCLEOTIDE SEQUENCE [LARGE SCALE GENOMIC DNA]</scope>
    <source>
        <strain evidence="1 2">GW210010_S58</strain>
    </source>
</reference>
<proteinExistence type="predicted"/>
<name>A0ABT6APK8_9BURK</name>
<dbReference type="InterPro" id="IPR021334">
    <property type="entry name" value="DUF2947"/>
</dbReference>
<comment type="caution">
    <text evidence="1">The sequence shown here is derived from an EMBL/GenBank/DDBJ whole genome shotgun (WGS) entry which is preliminary data.</text>
</comment>
<gene>
    <name evidence="1" type="ORF">P3W85_16530</name>
</gene>
<keyword evidence="2" id="KW-1185">Reference proteome</keyword>
<sequence>MIRSLEAEEDWPFFEPDCALSQSRRSLIRPLSQQGASAFWEAHISSDRLARHPMLLPRHHWLASGIQEPDRLRDISRNAPAAPMHASVTALLVEEFGLNNEEEVFFVLMKERIYATEFGLFSAYWEQFLMLGDEGPFLFHPPTGRYAQFSPHGRLSFGTRAG</sequence>
<organism evidence="1 2">
    <name type="scientific">Cupriavidus basilensis</name>
    <dbReference type="NCBI Taxonomy" id="68895"/>
    <lineage>
        <taxon>Bacteria</taxon>
        <taxon>Pseudomonadati</taxon>
        <taxon>Pseudomonadota</taxon>
        <taxon>Betaproteobacteria</taxon>
        <taxon>Burkholderiales</taxon>
        <taxon>Burkholderiaceae</taxon>
        <taxon>Cupriavidus</taxon>
    </lineage>
</organism>
<dbReference type="Proteomes" id="UP001216674">
    <property type="component" value="Unassembled WGS sequence"/>
</dbReference>
<dbReference type="EMBL" id="JARJLM010000281">
    <property type="protein sequence ID" value="MDF3834550.1"/>
    <property type="molecule type" value="Genomic_DNA"/>
</dbReference>
<dbReference type="RefSeq" id="WP_276265570.1">
    <property type="nucleotide sequence ID" value="NZ_JARJLM010000281.1"/>
</dbReference>
<evidence type="ECO:0000313" key="2">
    <source>
        <dbReference type="Proteomes" id="UP001216674"/>
    </source>
</evidence>
<evidence type="ECO:0000313" key="1">
    <source>
        <dbReference type="EMBL" id="MDF3834550.1"/>
    </source>
</evidence>
<protein>
    <submittedName>
        <fullName evidence="1">DUF2947 family protein</fullName>
    </submittedName>
</protein>
<dbReference type="Pfam" id="PF11163">
    <property type="entry name" value="DUF2947"/>
    <property type="match status" value="1"/>
</dbReference>
<accession>A0ABT6APK8</accession>